<keyword evidence="1" id="KW-0812">Transmembrane</keyword>
<keyword evidence="1" id="KW-0472">Membrane</keyword>
<dbReference type="AlphaFoldDB" id="A0A4Z0ZQ89"/>
<feature type="transmembrane region" description="Helical" evidence="1">
    <location>
        <begin position="60"/>
        <end position="82"/>
    </location>
</feature>
<dbReference type="PANTHER" id="PTHR38731:SF1">
    <property type="entry name" value="FECR PROTEIN DOMAIN-CONTAINING PROTEIN"/>
    <property type="match status" value="1"/>
</dbReference>
<feature type="domain" description="FecR protein" evidence="2">
    <location>
        <begin position="145"/>
        <end position="243"/>
    </location>
</feature>
<dbReference type="RefSeq" id="WP_135644320.1">
    <property type="nucleotide sequence ID" value="NZ_RQGH01000028.1"/>
</dbReference>
<protein>
    <submittedName>
        <fullName evidence="3">Iron dicitrate transport regulator FecR</fullName>
    </submittedName>
</protein>
<accession>A0A4Z0ZQ89</accession>
<evidence type="ECO:0000256" key="1">
    <source>
        <dbReference type="SAM" id="Phobius"/>
    </source>
</evidence>
<organism evidence="3 4">
    <name type="scientific">Leptospira jelokensis</name>
    <dbReference type="NCBI Taxonomy" id="2484931"/>
    <lineage>
        <taxon>Bacteria</taxon>
        <taxon>Pseudomonadati</taxon>
        <taxon>Spirochaetota</taxon>
        <taxon>Spirochaetia</taxon>
        <taxon>Leptospirales</taxon>
        <taxon>Leptospiraceae</taxon>
        <taxon>Leptospira</taxon>
    </lineage>
</organism>
<evidence type="ECO:0000313" key="4">
    <source>
        <dbReference type="Proteomes" id="UP000297567"/>
    </source>
</evidence>
<dbReference type="Proteomes" id="UP000297567">
    <property type="component" value="Unassembled WGS sequence"/>
</dbReference>
<reference evidence="3" key="1">
    <citation type="journal article" date="2019" name="PLoS Negl. Trop. Dis.">
        <title>Revisiting the worldwide diversity of Leptospira species in the environment.</title>
        <authorList>
            <person name="Vincent A.T."/>
            <person name="Schiettekatte O."/>
            <person name="Bourhy P."/>
            <person name="Veyrier F.J."/>
            <person name="Picardeau M."/>
        </authorList>
    </citation>
    <scope>NUCLEOTIDE SEQUENCE [LARGE SCALE GENOMIC DNA]</scope>
    <source>
        <strain evidence="3">201702451</strain>
    </source>
</reference>
<keyword evidence="1" id="KW-1133">Transmembrane helix</keyword>
<dbReference type="Pfam" id="PF04773">
    <property type="entry name" value="FecR"/>
    <property type="match status" value="1"/>
</dbReference>
<dbReference type="PANTHER" id="PTHR38731">
    <property type="entry name" value="LIPL45-RELATED LIPOPROTEIN-RELATED"/>
    <property type="match status" value="1"/>
</dbReference>
<dbReference type="InterPro" id="IPR006860">
    <property type="entry name" value="FecR"/>
</dbReference>
<evidence type="ECO:0000313" key="3">
    <source>
        <dbReference type="EMBL" id="TGL62644.1"/>
    </source>
</evidence>
<evidence type="ECO:0000259" key="2">
    <source>
        <dbReference type="Pfam" id="PF04773"/>
    </source>
</evidence>
<name>A0A4Z0ZQ89_9LEPT</name>
<proteinExistence type="predicted"/>
<comment type="caution">
    <text evidence="3">The sequence shown here is derived from an EMBL/GenBank/DDBJ whole genome shotgun (WGS) entry which is preliminary data.</text>
</comment>
<dbReference type="EMBL" id="RQGH01000028">
    <property type="protein sequence ID" value="TGL62644.1"/>
    <property type="molecule type" value="Genomic_DNA"/>
</dbReference>
<dbReference type="Gene3D" id="2.60.120.1440">
    <property type="match status" value="1"/>
</dbReference>
<sequence>MNEFDKEKQIQSLESLLQKPSKVAESKEFPKWEDIATRSIRYEYQVPTQNNVVSFFRKPIGLTVVGGASFALAASLFFVFFIRSVPDETTGGMASAAAPMEEQRLHFSPLDVSVSQVKGNVFVVPSGSETRVPLAETYKLTSGDLVQTESGSQVDLHFETGSWVRVTPQSQVAVDLIQKTNDGTLNQRFSVKQGKLFASVTKLSKDSDFVVQAGEHLTEVRGTVFSVAYDGKSETVAVREGSVALGDLVLNAKQQAVVKQGEQVPSSASAVTPKEEKELKAFYTQTLLAKESMLYKEHARLELVRLDNGTEYRGVILGQSETHLHFKGLDGDMEIPIQNILETEKIR</sequence>
<keyword evidence="4" id="KW-1185">Reference proteome</keyword>
<gene>
    <name evidence="3" type="ORF">EHQ62_15125</name>
</gene>